<name>A0ABW9QNN7_9ACTN</name>
<comment type="caution">
    <text evidence="1">The sequence shown here is derived from an EMBL/GenBank/DDBJ whole genome shotgun (WGS) entry which is preliminary data.</text>
</comment>
<sequence>MRPTVAAEAFGFDSGYWARLEALVRPEFRVERYHPGHDDAVLRRPGCRVVGCEALAYGNGRWCTRHAEEWTASHLDAGAFAAAATPAGGRYRSGSSPCLVASCPNRAGRSGLCRGHLGRWQREGRPDKEIFVGATAAVAVIGNCAVAGCGRPSHTSFGFCHGHHKLWVDAGRPDGDGFSASVRALAPVEPTYDLSGLTGGYRLELQYVLQVRKDEGKARLTPGAILPTVEMLRAHPGPSVLQRRLLVWENLLDPRWSRPARQGGRAVSSHPV</sequence>
<evidence type="ECO:0000313" key="1">
    <source>
        <dbReference type="EMBL" id="MST31397.1"/>
    </source>
</evidence>
<reference evidence="1 2" key="1">
    <citation type="submission" date="2019-11" db="EMBL/GenBank/DDBJ databases">
        <title>Acidiferrimicrobium australis gen. nov., sp. nov., an acidophilic and obligately heterotrophic, member of the Actinobacteria that catalyses dissimilatory oxido- reduction of iron isolated from metal-rich acidic water in Chile.</title>
        <authorList>
            <person name="Gonzalez D."/>
            <person name="Huber K."/>
            <person name="Hedrich S."/>
            <person name="Rojas-Villalobos C."/>
            <person name="Quatrini R."/>
            <person name="Dinamarca M.A."/>
            <person name="Schwarz A."/>
            <person name="Canales C."/>
            <person name="Nancucheo I."/>
        </authorList>
    </citation>
    <scope>NUCLEOTIDE SEQUENCE [LARGE SCALE GENOMIC DNA]</scope>
    <source>
        <strain evidence="1 2">USS-CCA1</strain>
    </source>
</reference>
<dbReference type="EMBL" id="WJHE01000058">
    <property type="protein sequence ID" value="MST31397.1"/>
    <property type="molecule type" value="Genomic_DNA"/>
</dbReference>
<evidence type="ECO:0000313" key="2">
    <source>
        <dbReference type="Proteomes" id="UP000437736"/>
    </source>
</evidence>
<keyword evidence="2" id="KW-1185">Reference proteome</keyword>
<gene>
    <name evidence="1" type="ORF">GHK86_01445</name>
</gene>
<protein>
    <submittedName>
        <fullName evidence="1">Uncharacterized protein</fullName>
    </submittedName>
</protein>
<proteinExistence type="predicted"/>
<dbReference type="Proteomes" id="UP000437736">
    <property type="component" value="Unassembled WGS sequence"/>
</dbReference>
<organism evidence="1 2">
    <name type="scientific">Acidiferrimicrobium australe</name>
    <dbReference type="NCBI Taxonomy" id="2664430"/>
    <lineage>
        <taxon>Bacteria</taxon>
        <taxon>Bacillati</taxon>
        <taxon>Actinomycetota</taxon>
        <taxon>Acidimicrobiia</taxon>
        <taxon>Acidimicrobiales</taxon>
        <taxon>Acidimicrobiaceae</taxon>
        <taxon>Acidiferrimicrobium</taxon>
    </lineage>
</organism>
<feature type="non-terminal residue" evidence="1">
    <location>
        <position position="272"/>
    </location>
</feature>
<accession>A0ABW9QNN7</accession>